<dbReference type="Gene3D" id="3.30.710.10">
    <property type="entry name" value="Potassium Channel Kv1.1, Chain A"/>
    <property type="match status" value="1"/>
</dbReference>
<sequence>MATALTPLGLPALEMPSPTASETSSTHSNTSAHHANHNNQHQTLSTQTNQGVANPNAPARPRRAHHAPSRPNLRVAFKSFTSTATVLVGEEGSKAKPLSQYLVHKELLAGASPFFAAALNGTFAEGLEQVVRLPEEKPETWEWFLQWLYTGTLTTQPTASEIVSASQHRARGAGPGHAAGQRQGQAPCYDLHLDGDLRNQQGSPKYFLLLDLYALSDRMLTTPLSNHVLSTIARLSEQTNSVPTPSDTWILYDGIRESAPLRKLVLDLFAYKKTDKLLETHKDEWHPRFLRELVVKLKRPGPEMLERHSLVAWRPRSWSNSKACEGCKEILRPNISGDRCCACEKAFCSECLRRHAGEGWTLPNDVSGCKPWVGRGMCLRYHEHGEGEACG</sequence>
<organism evidence="3 4">
    <name type="scientific">Passalora fulva</name>
    <name type="common">Tomato leaf mold</name>
    <name type="synonym">Cladosporium fulvum</name>
    <dbReference type="NCBI Taxonomy" id="5499"/>
    <lineage>
        <taxon>Eukaryota</taxon>
        <taxon>Fungi</taxon>
        <taxon>Dikarya</taxon>
        <taxon>Ascomycota</taxon>
        <taxon>Pezizomycotina</taxon>
        <taxon>Dothideomycetes</taxon>
        <taxon>Dothideomycetidae</taxon>
        <taxon>Mycosphaerellales</taxon>
        <taxon>Mycosphaerellaceae</taxon>
        <taxon>Fulvia</taxon>
    </lineage>
</organism>
<dbReference type="EMBL" id="CP090173">
    <property type="protein sequence ID" value="UJO23787.1"/>
    <property type="molecule type" value="Genomic_DNA"/>
</dbReference>
<dbReference type="PROSITE" id="PS50097">
    <property type="entry name" value="BTB"/>
    <property type="match status" value="1"/>
</dbReference>
<feature type="compositionally biased region" description="Low complexity" evidence="1">
    <location>
        <begin position="1"/>
        <end position="43"/>
    </location>
</feature>
<evidence type="ECO:0000256" key="1">
    <source>
        <dbReference type="SAM" id="MobiDB-lite"/>
    </source>
</evidence>
<dbReference type="SUPFAM" id="SSF54695">
    <property type="entry name" value="POZ domain"/>
    <property type="match status" value="1"/>
</dbReference>
<accession>A0A9Q8UVE4</accession>
<dbReference type="Pfam" id="PF00651">
    <property type="entry name" value="BTB"/>
    <property type="match status" value="1"/>
</dbReference>
<dbReference type="CDD" id="cd18186">
    <property type="entry name" value="BTB_POZ_ZBTB_KLHL-like"/>
    <property type="match status" value="1"/>
</dbReference>
<dbReference type="AlphaFoldDB" id="A0A9Q8UVE4"/>
<feature type="region of interest" description="Disordered" evidence="1">
    <location>
        <begin position="1"/>
        <end position="71"/>
    </location>
</feature>
<reference evidence="3" key="1">
    <citation type="submission" date="2021-12" db="EMBL/GenBank/DDBJ databases">
        <authorList>
            <person name="Zaccaron A."/>
            <person name="Stergiopoulos I."/>
        </authorList>
    </citation>
    <scope>NUCLEOTIDE SEQUENCE</scope>
    <source>
        <strain evidence="3">Race5_Kim</strain>
    </source>
</reference>
<reference evidence="3" key="2">
    <citation type="journal article" date="2022" name="Microb. Genom.">
        <title>A chromosome-scale genome assembly of the tomato pathogen Cladosporium fulvum reveals a compartmentalized genome architecture and the presence of a dispensable chromosome.</title>
        <authorList>
            <person name="Zaccaron A.Z."/>
            <person name="Chen L.H."/>
            <person name="Samaras A."/>
            <person name="Stergiopoulos I."/>
        </authorList>
    </citation>
    <scope>NUCLEOTIDE SEQUENCE</scope>
    <source>
        <strain evidence="3">Race5_Kim</strain>
    </source>
</reference>
<name>A0A9Q8UVE4_PASFU</name>
<dbReference type="Proteomes" id="UP000756132">
    <property type="component" value="Chromosome 11"/>
</dbReference>
<dbReference type="RefSeq" id="XP_047768153.1">
    <property type="nucleotide sequence ID" value="XM_047911963.1"/>
</dbReference>
<dbReference type="KEGG" id="ffu:CLAFUR5_12815"/>
<proteinExistence type="predicted"/>
<dbReference type="InterPro" id="IPR011333">
    <property type="entry name" value="SKP1/BTB/POZ_sf"/>
</dbReference>
<evidence type="ECO:0000313" key="3">
    <source>
        <dbReference type="EMBL" id="UJO23787.1"/>
    </source>
</evidence>
<gene>
    <name evidence="3" type="ORF">CLAFUR5_12815</name>
</gene>
<evidence type="ECO:0000313" key="4">
    <source>
        <dbReference type="Proteomes" id="UP000756132"/>
    </source>
</evidence>
<evidence type="ECO:0000259" key="2">
    <source>
        <dbReference type="PROSITE" id="PS50097"/>
    </source>
</evidence>
<keyword evidence="4" id="KW-1185">Reference proteome</keyword>
<dbReference type="PANTHER" id="PTHR47843:SF2">
    <property type="entry name" value="BTB DOMAIN-CONTAINING PROTEIN"/>
    <property type="match status" value="1"/>
</dbReference>
<protein>
    <recommendedName>
        <fullName evidence="2">BTB domain-containing protein</fullName>
    </recommendedName>
</protein>
<dbReference type="GeneID" id="71992693"/>
<dbReference type="InterPro" id="IPR000210">
    <property type="entry name" value="BTB/POZ_dom"/>
</dbReference>
<dbReference type="OrthoDB" id="194443at2759"/>
<feature type="domain" description="BTB" evidence="2">
    <location>
        <begin position="82"/>
        <end position="157"/>
    </location>
</feature>
<dbReference type="PANTHER" id="PTHR47843">
    <property type="entry name" value="BTB DOMAIN-CONTAINING PROTEIN-RELATED"/>
    <property type="match status" value="1"/>
</dbReference>